<reference evidence="2 3" key="1">
    <citation type="submission" date="2017-03" db="EMBL/GenBank/DDBJ databases">
        <title>WGS assembly of Porphyra umbilicalis.</title>
        <authorList>
            <person name="Brawley S.H."/>
            <person name="Blouin N.A."/>
            <person name="Ficko-Blean E."/>
            <person name="Wheeler G.L."/>
            <person name="Lohr M."/>
            <person name="Goodson H.V."/>
            <person name="Jenkins J.W."/>
            <person name="Blaby-Haas C.E."/>
            <person name="Helliwell K.E."/>
            <person name="Chan C."/>
            <person name="Marriage T."/>
            <person name="Bhattacharya D."/>
            <person name="Klein A.S."/>
            <person name="Badis Y."/>
            <person name="Brodie J."/>
            <person name="Cao Y."/>
            <person name="Collen J."/>
            <person name="Dittami S.M."/>
            <person name="Gachon C.M."/>
            <person name="Green B.R."/>
            <person name="Karpowicz S."/>
            <person name="Kim J.W."/>
            <person name="Kudahl U."/>
            <person name="Lin S."/>
            <person name="Michel G."/>
            <person name="Mittag M."/>
            <person name="Olson B.J."/>
            <person name="Pangilinan J."/>
            <person name="Peng Y."/>
            <person name="Qiu H."/>
            <person name="Shu S."/>
            <person name="Singer J.T."/>
            <person name="Smith A.G."/>
            <person name="Sprecher B.N."/>
            <person name="Wagner V."/>
            <person name="Wang W."/>
            <person name="Wang Z.-Y."/>
            <person name="Yan J."/>
            <person name="Yarish C."/>
            <person name="Zoeuner-Riek S."/>
            <person name="Zhuang Y."/>
            <person name="Zou Y."/>
            <person name="Lindquist E.A."/>
            <person name="Grimwood J."/>
            <person name="Barry K."/>
            <person name="Rokhsar D.S."/>
            <person name="Schmutz J."/>
            <person name="Stiller J.W."/>
            <person name="Grossman A.R."/>
            <person name="Prochnik S.E."/>
        </authorList>
    </citation>
    <scope>NUCLEOTIDE SEQUENCE [LARGE SCALE GENOMIC DNA]</scope>
    <source>
        <strain evidence="2">4086291</strain>
    </source>
</reference>
<evidence type="ECO:0000313" key="3">
    <source>
        <dbReference type="Proteomes" id="UP000218209"/>
    </source>
</evidence>
<evidence type="ECO:0000313" key="2">
    <source>
        <dbReference type="EMBL" id="OSX74209.1"/>
    </source>
</evidence>
<dbReference type="EMBL" id="KV918958">
    <property type="protein sequence ID" value="OSX74209.1"/>
    <property type="molecule type" value="Genomic_DNA"/>
</dbReference>
<proteinExistence type="predicted"/>
<feature type="region of interest" description="Disordered" evidence="1">
    <location>
        <begin position="1"/>
        <end position="105"/>
    </location>
</feature>
<feature type="compositionally biased region" description="Low complexity" evidence="1">
    <location>
        <begin position="7"/>
        <end position="17"/>
    </location>
</feature>
<feature type="compositionally biased region" description="Low complexity" evidence="1">
    <location>
        <begin position="55"/>
        <end position="66"/>
    </location>
</feature>
<gene>
    <name evidence="2" type="ORF">BU14_0300s0006</name>
</gene>
<sequence length="242" mass="25898">MASRVSAAHGARCRAAASPTRGSSPAIDTRRRSASKKTGLHHREPPPHARGCSNAAALGTPTPTTAQHTPFPAHVPSATPPSEEGWGSREPPGRPPREPRRDRTSVRTLGATAPLAASAPPTAAPCQTRRYCRVALRQTCCRRGRRAAPRPLQPPAGAAASGGGAGGDGRRRWHKPSRHAGTLAWADPSTRRKSTDEGGGGGSKTISEPGRCAYHHHHHRRFRRRCRHRCHRHPALSTFPAT</sequence>
<keyword evidence="3" id="KW-1185">Reference proteome</keyword>
<dbReference type="Proteomes" id="UP000218209">
    <property type="component" value="Unassembled WGS sequence"/>
</dbReference>
<feature type="compositionally biased region" description="Basic and acidic residues" evidence="1">
    <location>
        <begin position="91"/>
        <end position="105"/>
    </location>
</feature>
<protein>
    <submittedName>
        <fullName evidence="2">Uncharacterized protein</fullName>
    </submittedName>
</protein>
<organism evidence="2 3">
    <name type="scientific">Porphyra umbilicalis</name>
    <name type="common">Purple laver</name>
    <name type="synonym">Red alga</name>
    <dbReference type="NCBI Taxonomy" id="2786"/>
    <lineage>
        <taxon>Eukaryota</taxon>
        <taxon>Rhodophyta</taxon>
        <taxon>Bangiophyceae</taxon>
        <taxon>Bangiales</taxon>
        <taxon>Bangiaceae</taxon>
        <taxon>Porphyra</taxon>
    </lineage>
</organism>
<evidence type="ECO:0000256" key="1">
    <source>
        <dbReference type="SAM" id="MobiDB-lite"/>
    </source>
</evidence>
<feature type="compositionally biased region" description="Low complexity" evidence="1">
    <location>
        <begin position="80"/>
        <end position="90"/>
    </location>
</feature>
<dbReference type="AlphaFoldDB" id="A0A1X6P016"/>
<feature type="region of interest" description="Disordered" evidence="1">
    <location>
        <begin position="146"/>
        <end position="214"/>
    </location>
</feature>
<name>A0A1X6P016_PORUM</name>
<accession>A0A1X6P016</accession>